<proteinExistence type="inferred from homology"/>
<dbReference type="AlphaFoldDB" id="A0A542X8Z5"/>
<evidence type="ECO:0000256" key="2">
    <source>
        <dbReference type="ARBA" id="ARBA00022649"/>
    </source>
</evidence>
<keyword evidence="5" id="KW-1185">Reference proteome</keyword>
<dbReference type="Proteomes" id="UP000318336">
    <property type="component" value="Unassembled WGS sequence"/>
</dbReference>
<evidence type="ECO:0000313" key="5">
    <source>
        <dbReference type="Proteomes" id="UP000318336"/>
    </source>
</evidence>
<dbReference type="PANTHER" id="PTHR33988">
    <property type="entry name" value="ENDORIBONUCLEASE MAZF-RELATED"/>
    <property type="match status" value="1"/>
</dbReference>
<reference evidence="4 5" key="1">
    <citation type="submission" date="2019-06" db="EMBL/GenBank/DDBJ databases">
        <title>Sequencing the genomes of 1000 actinobacteria strains.</title>
        <authorList>
            <person name="Klenk H.-P."/>
        </authorList>
    </citation>
    <scope>NUCLEOTIDE SEQUENCE [LARGE SCALE GENOMIC DNA]</scope>
    <source>
        <strain evidence="4 5">DSM 24617</strain>
    </source>
</reference>
<keyword evidence="3" id="KW-0540">Nuclease</keyword>
<dbReference type="EC" id="3.1.-.-" evidence="3"/>
<dbReference type="SUPFAM" id="SSF50118">
    <property type="entry name" value="Cell growth inhibitor/plasmid maintenance toxic component"/>
    <property type="match status" value="1"/>
</dbReference>
<dbReference type="InterPro" id="IPR003477">
    <property type="entry name" value="PemK-like"/>
</dbReference>
<name>A0A542X8Z5_9MICO</name>
<keyword evidence="2" id="KW-1277">Toxin-antitoxin system</keyword>
<keyword evidence="3" id="KW-0378">Hydrolase</keyword>
<dbReference type="GO" id="GO:0016787">
    <property type="term" value="F:hydrolase activity"/>
    <property type="evidence" value="ECO:0007669"/>
    <property type="project" value="UniProtKB-KW"/>
</dbReference>
<protein>
    <recommendedName>
        <fullName evidence="3">mRNA interferase</fullName>
        <ecNumber evidence="3">3.1.-.-</ecNumber>
    </recommendedName>
</protein>
<keyword evidence="3" id="KW-0255">Endonuclease</keyword>
<accession>A0A542X8Z5</accession>
<comment type="similarity">
    <text evidence="1 3">Belongs to the PemK/MazF family.</text>
</comment>
<dbReference type="GO" id="GO:0003677">
    <property type="term" value="F:DNA binding"/>
    <property type="evidence" value="ECO:0007669"/>
    <property type="project" value="InterPro"/>
</dbReference>
<gene>
    <name evidence="4" type="ORF">FB554_0432</name>
</gene>
<dbReference type="GO" id="GO:0004521">
    <property type="term" value="F:RNA endonuclease activity"/>
    <property type="evidence" value="ECO:0007669"/>
    <property type="project" value="TreeGrafter"/>
</dbReference>
<dbReference type="OrthoDB" id="9808744at2"/>
<dbReference type="Gene3D" id="2.30.30.110">
    <property type="match status" value="1"/>
</dbReference>
<evidence type="ECO:0000256" key="1">
    <source>
        <dbReference type="ARBA" id="ARBA00007521"/>
    </source>
</evidence>
<organism evidence="4 5">
    <name type="scientific">Barrientosiimonas humi</name>
    <dbReference type="NCBI Taxonomy" id="999931"/>
    <lineage>
        <taxon>Bacteria</taxon>
        <taxon>Bacillati</taxon>
        <taxon>Actinomycetota</taxon>
        <taxon>Actinomycetes</taxon>
        <taxon>Micrococcales</taxon>
        <taxon>Dermacoccaceae</taxon>
        <taxon>Barrientosiimonas</taxon>
    </lineage>
</organism>
<sequence>MSPSKILAAVSELRRGAVVWVELDPVRGREQAGRRPALVVASDLYLEQVDSLAIILPATTTDRGWPNHVPLTGSRLRLSKPTYAMTEQPRTVTRDRIAEEAGQVDAATMREVDMWLRDFLALPQ</sequence>
<evidence type="ECO:0000313" key="4">
    <source>
        <dbReference type="EMBL" id="TQL32311.1"/>
    </source>
</evidence>
<dbReference type="GO" id="GO:0016075">
    <property type="term" value="P:rRNA catabolic process"/>
    <property type="evidence" value="ECO:0007669"/>
    <property type="project" value="TreeGrafter"/>
</dbReference>
<dbReference type="PIRSF" id="PIRSF033490">
    <property type="entry name" value="MazF"/>
    <property type="match status" value="1"/>
</dbReference>
<dbReference type="InterPro" id="IPR011067">
    <property type="entry name" value="Plasmid_toxin/cell-grow_inhib"/>
</dbReference>
<dbReference type="GO" id="GO:0006402">
    <property type="term" value="P:mRNA catabolic process"/>
    <property type="evidence" value="ECO:0007669"/>
    <property type="project" value="TreeGrafter"/>
</dbReference>
<evidence type="ECO:0000256" key="3">
    <source>
        <dbReference type="PIRNR" id="PIRNR033490"/>
    </source>
</evidence>
<comment type="function">
    <text evidence="3">Toxic component of a type II toxin-antitoxin (TA) system.</text>
</comment>
<dbReference type="EMBL" id="VFOK01000001">
    <property type="protein sequence ID" value="TQL32311.1"/>
    <property type="molecule type" value="Genomic_DNA"/>
</dbReference>
<dbReference type="Pfam" id="PF02452">
    <property type="entry name" value="PemK_toxin"/>
    <property type="match status" value="1"/>
</dbReference>
<comment type="caution">
    <text evidence="4">The sequence shown here is derived from an EMBL/GenBank/DDBJ whole genome shotgun (WGS) entry which is preliminary data.</text>
</comment>